<gene>
    <name evidence="4" type="ORF">Acr_02g0006150</name>
</gene>
<protein>
    <submittedName>
        <fullName evidence="4">2-oxoglutarate (2OG) and Fe(II)-dependent oxygenase superfamily protein</fullName>
    </submittedName>
</protein>
<accession>A0A7J0E7M9</accession>
<dbReference type="InterPro" id="IPR050295">
    <property type="entry name" value="Plant_2OG-oxidoreductases"/>
</dbReference>
<comment type="caution">
    <text evidence="4">The sequence shown here is derived from an EMBL/GenBank/DDBJ whole genome shotgun (WGS) entry which is preliminary data.</text>
</comment>
<dbReference type="Proteomes" id="UP000585474">
    <property type="component" value="Unassembled WGS sequence"/>
</dbReference>
<feature type="domain" description="Non-haem dioxygenase N-terminal" evidence="3">
    <location>
        <begin position="52"/>
        <end position="162"/>
    </location>
</feature>
<proteinExistence type="predicted"/>
<evidence type="ECO:0000313" key="5">
    <source>
        <dbReference type="Proteomes" id="UP000585474"/>
    </source>
</evidence>
<evidence type="ECO:0000256" key="2">
    <source>
        <dbReference type="ARBA" id="ARBA00023004"/>
    </source>
</evidence>
<dbReference type="Gene3D" id="2.60.120.330">
    <property type="entry name" value="B-lactam Antibiotic, Isopenicillin N Synthase, Chain"/>
    <property type="match status" value="1"/>
</dbReference>
<organism evidence="4 5">
    <name type="scientific">Actinidia rufa</name>
    <dbReference type="NCBI Taxonomy" id="165716"/>
    <lineage>
        <taxon>Eukaryota</taxon>
        <taxon>Viridiplantae</taxon>
        <taxon>Streptophyta</taxon>
        <taxon>Embryophyta</taxon>
        <taxon>Tracheophyta</taxon>
        <taxon>Spermatophyta</taxon>
        <taxon>Magnoliopsida</taxon>
        <taxon>eudicotyledons</taxon>
        <taxon>Gunneridae</taxon>
        <taxon>Pentapetalae</taxon>
        <taxon>asterids</taxon>
        <taxon>Ericales</taxon>
        <taxon>Actinidiaceae</taxon>
        <taxon>Actinidia</taxon>
    </lineage>
</organism>
<dbReference type="GO" id="GO:0046872">
    <property type="term" value="F:metal ion binding"/>
    <property type="evidence" value="ECO:0007669"/>
    <property type="project" value="UniProtKB-KW"/>
</dbReference>
<keyword evidence="2" id="KW-0408">Iron</keyword>
<sequence>MNCFQTWPEPIVRVQSLSDSGITAIPERYIKLLQDRPTLSPNTPHNADLISIPTIDLSDLQSDDISVRRNLLGQISSACREWGFFQVVNHGVNHALMRCTREVWREFFELPIEEKQAYANSPATYEGYGSRLGVEKGAKLDWSDYFFLNYLPMSVRDENKWPRLPSSCRELVAEYGDELVRLCEKLMKVFSLNLGLEEDCLQKAFGGEDIDACLRVNFYPKVSTTRPHIGALPAL</sequence>
<keyword evidence="5" id="KW-1185">Reference proteome</keyword>
<evidence type="ECO:0000256" key="1">
    <source>
        <dbReference type="ARBA" id="ARBA00022723"/>
    </source>
</evidence>
<evidence type="ECO:0000313" key="4">
    <source>
        <dbReference type="EMBL" id="GFY82375.1"/>
    </source>
</evidence>
<dbReference type="SUPFAM" id="SSF51197">
    <property type="entry name" value="Clavaminate synthase-like"/>
    <property type="match status" value="1"/>
</dbReference>
<dbReference type="EMBL" id="BJWL01000002">
    <property type="protein sequence ID" value="GFY82375.1"/>
    <property type="molecule type" value="Genomic_DNA"/>
</dbReference>
<dbReference type="Pfam" id="PF14226">
    <property type="entry name" value="DIOX_N"/>
    <property type="match status" value="1"/>
</dbReference>
<dbReference type="InterPro" id="IPR026992">
    <property type="entry name" value="DIOX_N"/>
</dbReference>
<dbReference type="OrthoDB" id="1686347at2759"/>
<name>A0A7J0E7M9_9ERIC</name>
<dbReference type="PANTHER" id="PTHR47991">
    <property type="entry name" value="OXOGLUTARATE/IRON-DEPENDENT DIOXYGENASE"/>
    <property type="match status" value="1"/>
</dbReference>
<dbReference type="InterPro" id="IPR027443">
    <property type="entry name" value="IPNS-like_sf"/>
</dbReference>
<reference evidence="4 5" key="1">
    <citation type="submission" date="2019-07" db="EMBL/GenBank/DDBJ databases">
        <title>De Novo Assembly of kiwifruit Actinidia rufa.</title>
        <authorList>
            <person name="Sugita-Konishi S."/>
            <person name="Sato K."/>
            <person name="Mori E."/>
            <person name="Abe Y."/>
            <person name="Kisaki G."/>
            <person name="Hamano K."/>
            <person name="Suezawa K."/>
            <person name="Otani M."/>
            <person name="Fukuda T."/>
            <person name="Manabe T."/>
            <person name="Gomi K."/>
            <person name="Tabuchi M."/>
            <person name="Akimitsu K."/>
            <person name="Kataoka I."/>
        </authorList>
    </citation>
    <scope>NUCLEOTIDE SEQUENCE [LARGE SCALE GENOMIC DNA]</scope>
    <source>
        <strain evidence="5">cv. Fuchu</strain>
    </source>
</reference>
<dbReference type="AlphaFoldDB" id="A0A7J0E7M9"/>
<keyword evidence="1" id="KW-0479">Metal-binding</keyword>
<evidence type="ECO:0000259" key="3">
    <source>
        <dbReference type="Pfam" id="PF14226"/>
    </source>
</evidence>